<feature type="compositionally biased region" description="Polar residues" evidence="2">
    <location>
        <begin position="1"/>
        <end position="15"/>
    </location>
</feature>
<feature type="coiled-coil region" evidence="1">
    <location>
        <begin position="187"/>
        <end position="222"/>
    </location>
</feature>
<evidence type="ECO:0000256" key="1">
    <source>
        <dbReference type="SAM" id="Coils"/>
    </source>
</evidence>
<protein>
    <submittedName>
        <fullName evidence="3">Uncharacterized protein</fullName>
    </submittedName>
</protein>
<comment type="caution">
    <text evidence="3">The sequence shown here is derived from an EMBL/GenBank/DDBJ whole genome shotgun (WGS) entry which is preliminary data.</text>
</comment>
<sequence length="410" mass="46043">MGRSSVNEVSTSGRSNESDSEGEGGFEQFPGFSLQLVSYPLGSDAFREFCKAKGALGGKWGKCVEFAGRQFRGCTVAEGEEYFYPLADLEVEKRDRGIDESISLEYFDGDVRSDLSEGFLCYLSQLEYGLCLPLTNLANGVMNAIGACPIQMNGNMWEVITICDHLNDRWERENKVARLVKGIWLGIEEQEFELKKAKNELEKNLARAKTDALKEIKQLKATHAVAIGQLQVETNANLNEAAKKRDRLVLDNQWDDAEIPVDGSEKAIKKMSLRINDLESGLAREIVTSKALLSVQAELQVELDASRARKDHALMCNREFVEQFDRVNEANENWEDQMYNDMLEGNDDRMLDAGDLFEVEPGVPLYDMPFAYWWGIVQMMGLFPGHRLSLLKGFAMDIVDQEDEDAAAAV</sequence>
<gene>
    <name evidence="3" type="ORF">GIB67_007157</name>
</gene>
<dbReference type="EMBL" id="JACGCM010001406">
    <property type="protein sequence ID" value="KAF6155720.1"/>
    <property type="molecule type" value="Genomic_DNA"/>
</dbReference>
<keyword evidence="4" id="KW-1185">Reference proteome</keyword>
<reference evidence="3 4" key="1">
    <citation type="journal article" date="2020" name="IScience">
        <title>Genome Sequencing of the Endangered Kingdonia uniflora (Circaeasteraceae, Ranunculales) Reveals Potential Mechanisms of Evolutionary Specialization.</title>
        <authorList>
            <person name="Sun Y."/>
            <person name="Deng T."/>
            <person name="Zhang A."/>
            <person name="Moore M.J."/>
            <person name="Landis J.B."/>
            <person name="Lin N."/>
            <person name="Zhang H."/>
            <person name="Zhang X."/>
            <person name="Huang J."/>
            <person name="Zhang X."/>
            <person name="Sun H."/>
            <person name="Wang H."/>
        </authorList>
    </citation>
    <scope>NUCLEOTIDE SEQUENCE [LARGE SCALE GENOMIC DNA]</scope>
    <source>
        <strain evidence="3">TB1705</strain>
        <tissue evidence="3">Leaf</tissue>
    </source>
</reference>
<evidence type="ECO:0000313" key="3">
    <source>
        <dbReference type="EMBL" id="KAF6155720.1"/>
    </source>
</evidence>
<organism evidence="3 4">
    <name type="scientific">Kingdonia uniflora</name>
    <dbReference type="NCBI Taxonomy" id="39325"/>
    <lineage>
        <taxon>Eukaryota</taxon>
        <taxon>Viridiplantae</taxon>
        <taxon>Streptophyta</taxon>
        <taxon>Embryophyta</taxon>
        <taxon>Tracheophyta</taxon>
        <taxon>Spermatophyta</taxon>
        <taxon>Magnoliopsida</taxon>
        <taxon>Ranunculales</taxon>
        <taxon>Circaeasteraceae</taxon>
        <taxon>Kingdonia</taxon>
    </lineage>
</organism>
<dbReference type="AlphaFoldDB" id="A0A7J7MLR9"/>
<name>A0A7J7MLR9_9MAGN</name>
<evidence type="ECO:0000256" key="2">
    <source>
        <dbReference type="SAM" id="MobiDB-lite"/>
    </source>
</evidence>
<proteinExistence type="predicted"/>
<dbReference type="Proteomes" id="UP000541444">
    <property type="component" value="Unassembled WGS sequence"/>
</dbReference>
<keyword evidence="1" id="KW-0175">Coiled coil</keyword>
<accession>A0A7J7MLR9</accession>
<feature type="region of interest" description="Disordered" evidence="2">
    <location>
        <begin position="1"/>
        <end position="25"/>
    </location>
</feature>
<evidence type="ECO:0000313" key="4">
    <source>
        <dbReference type="Proteomes" id="UP000541444"/>
    </source>
</evidence>